<dbReference type="Proteomes" id="UP000257109">
    <property type="component" value="Unassembled WGS sequence"/>
</dbReference>
<keyword evidence="3" id="KW-1185">Reference proteome</keyword>
<comment type="caution">
    <text evidence="2">The sequence shown here is derived from an EMBL/GenBank/DDBJ whole genome shotgun (WGS) entry which is preliminary data.</text>
</comment>
<feature type="compositionally biased region" description="Polar residues" evidence="1">
    <location>
        <begin position="178"/>
        <end position="189"/>
    </location>
</feature>
<evidence type="ECO:0000256" key="1">
    <source>
        <dbReference type="SAM" id="MobiDB-lite"/>
    </source>
</evidence>
<evidence type="ECO:0000313" key="3">
    <source>
        <dbReference type="Proteomes" id="UP000257109"/>
    </source>
</evidence>
<evidence type="ECO:0000313" key="2">
    <source>
        <dbReference type="EMBL" id="RDX76430.1"/>
    </source>
</evidence>
<organism evidence="2 3">
    <name type="scientific">Mucuna pruriens</name>
    <name type="common">Velvet bean</name>
    <name type="synonym">Dolichos pruriens</name>
    <dbReference type="NCBI Taxonomy" id="157652"/>
    <lineage>
        <taxon>Eukaryota</taxon>
        <taxon>Viridiplantae</taxon>
        <taxon>Streptophyta</taxon>
        <taxon>Embryophyta</taxon>
        <taxon>Tracheophyta</taxon>
        <taxon>Spermatophyta</taxon>
        <taxon>Magnoliopsida</taxon>
        <taxon>eudicotyledons</taxon>
        <taxon>Gunneridae</taxon>
        <taxon>Pentapetalae</taxon>
        <taxon>rosids</taxon>
        <taxon>fabids</taxon>
        <taxon>Fabales</taxon>
        <taxon>Fabaceae</taxon>
        <taxon>Papilionoideae</taxon>
        <taxon>50 kb inversion clade</taxon>
        <taxon>NPAAA clade</taxon>
        <taxon>indigoferoid/millettioid clade</taxon>
        <taxon>Phaseoleae</taxon>
        <taxon>Mucuna</taxon>
    </lineage>
</organism>
<feature type="region of interest" description="Disordered" evidence="1">
    <location>
        <begin position="56"/>
        <end position="89"/>
    </location>
</feature>
<feature type="region of interest" description="Disordered" evidence="1">
    <location>
        <begin position="144"/>
        <end position="191"/>
    </location>
</feature>
<name>A0A371FDS7_MUCPR</name>
<reference evidence="2" key="1">
    <citation type="submission" date="2018-05" db="EMBL/GenBank/DDBJ databases">
        <title>Draft genome of Mucuna pruriens seed.</title>
        <authorList>
            <person name="Nnadi N.E."/>
            <person name="Vos R."/>
            <person name="Hasami M.H."/>
            <person name="Devisetty U.K."/>
            <person name="Aguiy J.C."/>
        </authorList>
    </citation>
    <scope>NUCLEOTIDE SEQUENCE [LARGE SCALE GENOMIC DNA]</scope>
    <source>
        <strain evidence="2">JCA_2017</strain>
    </source>
</reference>
<dbReference type="AlphaFoldDB" id="A0A371FDS7"/>
<protein>
    <submittedName>
        <fullName evidence="2">Uncharacterized protein</fullName>
    </submittedName>
</protein>
<accession>A0A371FDS7</accession>
<sequence>MGPFPISNGYLYIISACVFEGVEGEAIFLVLNSYFAQECKSLILAHQVSLDPRESSRLDQFVPGQAGPTTQQPNLKKRRTRTKRLKVGKGDRLARHHTLLDLILSDLANRGHDGRDQLSLRLRRAMSSPPEVFVSRFDTEMARLPSKVQPSSARHKKPRPRLGPCKPVIQPGHPGGTPRQQSKTTSVPAQTPHHLLGSLQRKSQQGLGTEKPKVIRGDRLEHQRTLVDLNLSILASRGESSPSSMAIVVEDGIIESRPCRLSALSRDRAGLSLPRLTRPSLCRERLGQRRDLAFRFCFRLLYIETHFERTLARKVLEFFELGVGGLVAALS</sequence>
<feature type="compositionally biased region" description="Basic residues" evidence="1">
    <location>
        <begin position="75"/>
        <end position="87"/>
    </location>
</feature>
<dbReference type="EMBL" id="QJKJ01009509">
    <property type="protein sequence ID" value="RDX76430.1"/>
    <property type="molecule type" value="Genomic_DNA"/>
</dbReference>
<gene>
    <name evidence="2" type="ORF">CR513_43572</name>
</gene>
<proteinExistence type="predicted"/>
<feature type="non-terminal residue" evidence="2">
    <location>
        <position position="1"/>
    </location>
</feature>